<comment type="caution">
    <text evidence="9">The sequence shown here is derived from an EMBL/GenBank/DDBJ whole genome shotgun (WGS) entry which is preliminary data.</text>
</comment>
<feature type="domain" description="RagB/SusD" evidence="7">
    <location>
        <begin position="359"/>
        <end position="515"/>
    </location>
</feature>
<organism evidence="9 10">
    <name type="scientific">Flavivirga amylovorans</name>
    <dbReference type="NCBI Taxonomy" id="870486"/>
    <lineage>
        <taxon>Bacteria</taxon>
        <taxon>Pseudomonadati</taxon>
        <taxon>Bacteroidota</taxon>
        <taxon>Flavobacteriia</taxon>
        <taxon>Flavobacteriales</taxon>
        <taxon>Flavobacteriaceae</taxon>
        <taxon>Flavivirga</taxon>
    </lineage>
</organism>
<evidence type="ECO:0000256" key="5">
    <source>
        <dbReference type="ARBA" id="ARBA00023237"/>
    </source>
</evidence>
<dbReference type="EMBL" id="JAUOEM010000001">
    <property type="protein sequence ID" value="MDO5985827.1"/>
    <property type="molecule type" value="Genomic_DNA"/>
</dbReference>
<evidence type="ECO:0000256" key="6">
    <source>
        <dbReference type="SAM" id="SignalP"/>
    </source>
</evidence>
<dbReference type="Pfam" id="PF14322">
    <property type="entry name" value="SusD-like_3"/>
    <property type="match status" value="1"/>
</dbReference>
<dbReference type="Proteomes" id="UP001176891">
    <property type="component" value="Unassembled WGS sequence"/>
</dbReference>
<evidence type="ECO:0000313" key="10">
    <source>
        <dbReference type="Proteomes" id="UP001176891"/>
    </source>
</evidence>
<dbReference type="InterPro" id="IPR012944">
    <property type="entry name" value="SusD_RagB_dom"/>
</dbReference>
<evidence type="ECO:0000256" key="1">
    <source>
        <dbReference type="ARBA" id="ARBA00004442"/>
    </source>
</evidence>
<evidence type="ECO:0000259" key="7">
    <source>
        <dbReference type="Pfam" id="PF07980"/>
    </source>
</evidence>
<keyword evidence="10" id="KW-1185">Reference proteome</keyword>
<proteinExistence type="inferred from homology"/>
<feature type="domain" description="SusD-like N-terminal" evidence="8">
    <location>
        <begin position="116"/>
        <end position="231"/>
    </location>
</feature>
<evidence type="ECO:0000256" key="3">
    <source>
        <dbReference type="ARBA" id="ARBA00022729"/>
    </source>
</evidence>
<evidence type="ECO:0000259" key="8">
    <source>
        <dbReference type="Pfam" id="PF14322"/>
    </source>
</evidence>
<evidence type="ECO:0000256" key="2">
    <source>
        <dbReference type="ARBA" id="ARBA00006275"/>
    </source>
</evidence>
<dbReference type="SUPFAM" id="SSF48452">
    <property type="entry name" value="TPR-like"/>
    <property type="match status" value="1"/>
</dbReference>
<name>A0ABT8WW43_9FLAO</name>
<comment type="similarity">
    <text evidence="2">Belongs to the SusD family.</text>
</comment>
<evidence type="ECO:0000256" key="4">
    <source>
        <dbReference type="ARBA" id="ARBA00023136"/>
    </source>
</evidence>
<keyword evidence="3 6" id="KW-0732">Signal</keyword>
<keyword evidence="4" id="KW-0472">Membrane</keyword>
<gene>
    <name evidence="9" type="ORF">Q4Q39_00285</name>
</gene>
<evidence type="ECO:0000313" key="9">
    <source>
        <dbReference type="EMBL" id="MDO5985827.1"/>
    </source>
</evidence>
<dbReference type="PROSITE" id="PS51257">
    <property type="entry name" value="PROKAR_LIPOPROTEIN"/>
    <property type="match status" value="1"/>
</dbReference>
<dbReference type="RefSeq" id="WP_303280373.1">
    <property type="nucleotide sequence ID" value="NZ_BAABCZ010000016.1"/>
</dbReference>
<comment type="subcellular location">
    <subcellularLocation>
        <location evidence="1">Cell outer membrane</location>
    </subcellularLocation>
</comment>
<dbReference type="Gene3D" id="1.25.40.390">
    <property type="match status" value="1"/>
</dbReference>
<feature type="signal peptide" evidence="6">
    <location>
        <begin position="1"/>
        <end position="19"/>
    </location>
</feature>
<feature type="chain" id="PRO_5047335411" evidence="6">
    <location>
        <begin position="20"/>
        <end position="515"/>
    </location>
</feature>
<dbReference type="InterPro" id="IPR033985">
    <property type="entry name" value="SusD-like_N"/>
</dbReference>
<accession>A0ABT8WW43</accession>
<protein>
    <submittedName>
        <fullName evidence="9">RagB/SusD family nutrient uptake outer membrane protein</fullName>
    </submittedName>
</protein>
<dbReference type="CDD" id="cd08977">
    <property type="entry name" value="SusD"/>
    <property type="match status" value="1"/>
</dbReference>
<sequence length="515" mass="58791">MKKYMKIFAVIVFMTSFFGCDSFLEEDPKVLLTPENFYKTIGDLKAAVNSINAQMFDGAIGGRDGQNRLSVPGAARSYQMHIGADDLTTKNNGTKTQWVPIDQFNPTSVTIFIERAGWKIPYDVIYQCNNIIERKDDIEGNEDEIDQYVALAYFWRGWAYFHATRFYGDIPIIINSDINLSADIARSPVIDVYQQIESDLLEALKYLPDSWQTETAYPDAYALKTLLADFYITWAGWPIKDTSKYVTAASYAEDVMLNSGAALLPDFADLWRYDVMGTYDDHQETIFDIVFLTREQIGSNDRARAIGRQFIPPEERNGFSDFFCEVGFFNRFPEGYRKDVTFKTEHNGVPWQDFVEAHPYYKKFRGSYDYLNSRNAQSGANFMVYRYADVLLLYAEAKAMSSGPDASAYEAINKVRRRANNLPVDTPDISVDLTTGLSQIDFRDAVIDERAWEFAGEQRRWYDLVRTEKVAESVSGKDPSDVQPASVAPLLDTYLFPIPFSDIQQNPNIQQNTGY</sequence>
<reference evidence="9" key="1">
    <citation type="submission" date="2023-07" db="EMBL/GenBank/DDBJ databases">
        <title>Two novel species in the genus Flavivirga.</title>
        <authorList>
            <person name="Kwon K."/>
        </authorList>
    </citation>
    <scope>NUCLEOTIDE SEQUENCE</scope>
    <source>
        <strain evidence="9">KACC 14157</strain>
    </source>
</reference>
<dbReference type="InterPro" id="IPR011990">
    <property type="entry name" value="TPR-like_helical_dom_sf"/>
</dbReference>
<dbReference type="Pfam" id="PF07980">
    <property type="entry name" value="SusD_RagB"/>
    <property type="match status" value="1"/>
</dbReference>
<keyword evidence="5" id="KW-0998">Cell outer membrane</keyword>